<feature type="transmembrane region" description="Helical" evidence="6">
    <location>
        <begin position="623"/>
        <end position="642"/>
    </location>
</feature>
<dbReference type="Gene3D" id="3.40.1710.10">
    <property type="entry name" value="abc type-2 transporter like domain"/>
    <property type="match status" value="1"/>
</dbReference>
<feature type="domain" description="ABC-2 type transporter transmembrane" evidence="7">
    <location>
        <begin position="24"/>
        <end position="169"/>
    </location>
</feature>
<dbReference type="InterPro" id="IPR051328">
    <property type="entry name" value="T7SS_ABC-Transporter"/>
</dbReference>
<dbReference type="GO" id="GO:0016020">
    <property type="term" value="C:membrane"/>
    <property type="evidence" value="ECO:0007669"/>
    <property type="project" value="UniProtKB-SubCell"/>
</dbReference>
<accession>A0A3S1DUC5</accession>
<feature type="transmembrane region" description="Helical" evidence="6">
    <location>
        <begin position="563"/>
        <end position="589"/>
    </location>
</feature>
<dbReference type="PANTHER" id="PTHR43077:SF10">
    <property type="entry name" value="TRANSPORT PERMEASE PROTEIN"/>
    <property type="match status" value="1"/>
</dbReference>
<feature type="transmembrane region" description="Helical" evidence="6">
    <location>
        <begin position="521"/>
        <end position="542"/>
    </location>
</feature>
<dbReference type="OrthoDB" id="9811483at2"/>
<feature type="domain" description="ABC-2 type transporter transmembrane" evidence="7">
    <location>
        <begin position="480"/>
        <end position="695"/>
    </location>
</feature>
<keyword evidence="2 6" id="KW-0812">Transmembrane</keyword>
<evidence type="ECO:0000256" key="4">
    <source>
        <dbReference type="ARBA" id="ARBA00023136"/>
    </source>
</evidence>
<name>A0A3S1DUC5_9BACL</name>
<dbReference type="Proteomes" id="UP000279446">
    <property type="component" value="Unassembled WGS sequence"/>
</dbReference>
<feature type="transmembrane region" description="Helical" evidence="6">
    <location>
        <begin position="12"/>
        <end position="38"/>
    </location>
</feature>
<dbReference type="InterPro" id="IPR017501">
    <property type="entry name" value="Phage_infect_YhgE_C"/>
</dbReference>
<comment type="caution">
    <text evidence="8">The sequence shown here is derived from an EMBL/GenBank/DDBJ whole genome shotgun (WGS) entry which is preliminary data.</text>
</comment>
<dbReference type="InterPro" id="IPR013525">
    <property type="entry name" value="ABC2_TM"/>
</dbReference>
<protein>
    <submittedName>
        <fullName evidence="8">YhgE/Pip domain-containing protein</fullName>
    </submittedName>
</protein>
<keyword evidence="4 6" id="KW-0472">Membrane</keyword>
<dbReference type="InterPro" id="IPR017500">
    <property type="entry name" value="Phage_infect_YhgE_N"/>
</dbReference>
<dbReference type="Pfam" id="PF12698">
    <property type="entry name" value="ABC2_membrane_3"/>
    <property type="match status" value="2"/>
</dbReference>
<evidence type="ECO:0000256" key="6">
    <source>
        <dbReference type="SAM" id="Phobius"/>
    </source>
</evidence>
<evidence type="ECO:0000313" key="9">
    <source>
        <dbReference type="Proteomes" id="UP000279446"/>
    </source>
</evidence>
<dbReference type="PANTHER" id="PTHR43077">
    <property type="entry name" value="TRANSPORT PERMEASE YVFS-RELATED"/>
    <property type="match status" value="1"/>
</dbReference>
<proteinExistence type="predicted"/>
<evidence type="ECO:0000256" key="5">
    <source>
        <dbReference type="SAM" id="Coils"/>
    </source>
</evidence>
<gene>
    <name evidence="8" type="ORF">EJP82_07640</name>
</gene>
<dbReference type="RefSeq" id="WP_127191441.1">
    <property type="nucleotide sequence ID" value="NZ_RZNY01000004.1"/>
</dbReference>
<sequence>MNKIFSIYLQDLRGIITNWVAAVMIIGLIVLPSLYAWFNIKASWDPYGQTSGISIAVTNLDQGTTLRGKDLKIGDEIANSLKENHNIGWTFTGKDEALTGLNHGDYYAVIIIPSDFSARIATVLSTNPVKAKIEYFVNEKINAIAPKITSKGANSIIEEVNQNFIKTANGTIFQIFNKIGVELEQELPLIRKTKSIVMQIEALFPEINRAADTAIKDLQTSREVVSKVQNEIPRATDLATKGQEFAASTVQFLEHSQQVIDSSGPVAKEMIVQLQQTAKAVVQTADLIQSALNQVNQENPQENILPKMNTQLLATAAKAADSLSEMLERLGGLNPSGSLSKSASELAQVSSEFKQLNKFAEEINLTLTEGKLSAGETLDKFGTLAHSLTNRLDQLTGKLDEQIIPQMKLALEQAKTAVDHTNSLLGEALSDLPKVNDVLNDASRGLSAVVKEAEIVRSDLPEAEKKISKLTDQISKLEKEGTLEDLISLLSLNYAKESEFFAEPVTLKENRLFPIPNYGSAMSPFFTTLSLWVGGLLLVSMLTVEVHDKNAEYRSYQVYFGRFLTFATLALLQSLFVTIGDVYLLGTYAVEPIKFIVFGLLISAVFMLMIYTLVSVFGNVGKALAIVLMVLQLAGSGGTFPIQVTPPFFQAIHPFLPFTYGISLLREAVGGSVGDIVIRDICIMFIYAGLALIVGLGLKQVVNRYSAKWVRKAKSGHLIH</sequence>
<dbReference type="GO" id="GO:0140359">
    <property type="term" value="F:ABC-type transporter activity"/>
    <property type="evidence" value="ECO:0007669"/>
    <property type="project" value="InterPro"/>
</dbReference>
<feature type="coiled-coil region" evidence="5">
    <location>
        <begin position="453"/>
        <end position="480"/>
    </location>
</feature>
<keyword evidence="9" id="KW-1185">Reference proteome</keyword>
<comment type="subcellular location">
    <subcellularLocation>
        <location evidence="1">Membrane</location>
        <topology evidence="1">Multi-pass membrane protein</topology>
    </subcellularLocation>
</comment>
<evidence type="ECO:0000259" key="7">
    <source>
        <dbReference type="Pfam" id="PF12698"/>
    </source>
</evidence>
<keyword evidence="3 6" id="KW-1133">Transmembrane helix</keyword>
<keyword evidence="5" id="KW-0175">Coiled coil</keyword>
<dbReference type="EMBL" id="RZNY01000004">
    <property type="protein sequence ID" value="RUT47563.1"/>
    <property type="molecule type" value="Genomic_DNA"/>
</dbReference>
<evidence type="ECO:0000256" key="1">
    <source>
        <dbReference type="ARBA" id="ARBA00004141"/>
    </source>
</evidence>
<evidence type="ECO:0000256" key="2">
    <source>
        <dbReference type="ARBA" id="ARBA00022692"/>
    </source>
</evidence>
<organism evidence="8 9">
    <name type="scientific">Paenibacillus anaericanus</name>
    <dbReference type="NCBI Taxonomy" id="170367"/>
    <lineage>
        <taxon>Bacteria</taxon>
        <taxon>Bacillati</taxon>
        <taxon>Bacillota</taxon>
        <taxon>Bacilli</taxon>
        <taxon>Bacillales</taxon>
        <taxon>Paenibacillaceae</taxon>
        <taxon>Paenibacillus</taxon>
    </lineage>
</organism>
<reference evidence="8 9" key="1">
    <citation type="submission" date="2018-12" db="EMBL/GenBank/DDBJ databases">
        <authorList>
            <person name="Sun L."/>
            <person name="Chen Z."/>
        </authorList>
    </citation>
    <scope>NUCLEOTIDE SEQUENCE [LARGE SCALE GENOMIC DNA]</scope>
    <source>
        <strain evidence="8 9">DSM 15890</strain>
    </source>
</reference>
<feature type="transmembrane region" description="Helical" evidence="6">
    <location>
        <begin position="677"/>
        <end position="698"/>
    </location>
</feature>
<evidence type="ECO:0000256" key="3">
    <source>
        <dbReference type="ARBA" id="ARBA00022989"/>
    </source>
</evidence>
<dbReference type="AlphaFoldDB" id="A0A3S1DUC5"/>
<evidence type="ECO:0000313" key="8">
    <source>
        <dbReference type="EMBL" id="RUT47563.1"/>
    </source>
</evidence>
<dbReference type="NCBIfam" id="TIGR03062">
    <property type="entry name" value="pip_yhgE_Cterm"/>
    <property type="match status" value="1"/>
</dbReference>
<dbReference type="NCBIfam" id="TIGR03061">
    <property type="entry name" value="pip_yhgE_Nterm"/>
    <property type="match status" value="1"/>
</dbReference>
<feature type="transmembrane region" description="Helical" evidence="6">
    <location>
        <begin position="595"/>
        <end position="616"/>
    </location>
</feature>